<organism evidence="1 2">
    <name type="scientific">Streptomyces pratisoli</name>
    <dbReference type="NCBI Taxonomy" id="3139917"/>
    <lineage>
        <taxon>Bacteria</taxon>
        <taxon>Bacillati</taxon>
        <taxon>Actinomycetota</taxon>
        <taxon>Actinomycetes</taxon>
        <taxon>Kitasatosporales</taxon>
        <taxon>Streptomycetaceae</taxon>
        <taxon>Streptomyces</taxon>
    </lineage>
</organism>
<evidence type="ECO:0000313" key="2">
    <source>
        <dbReference type="Proteomes" id="UP001375539"/>
    </source>
</evidence>
<name>A0ACC6QPZ0_9ACTN</name>
<dbReference type="EMBL" id="JBBKAI010000002">
    <property type="protein sequence ID" value="MEJ8660345.1"/>
    <property type="molecule type" value="Genomic_DNA"/>
</dbReference>
<accession>A0ACC6QPZ0</accession>
<protein>
    <submittedName>
        <fullName evidence="1">Alpha/beta fold hydrolase</fullName>
    </submittedName>
</protein>
<keyword evidence="1" id="KW-0378">Hydrolase</keyword>
<dbReference type="Proteomes" id="UP001375539">
    <property type="component" value="Unassembled WGS sequence"/>
</dbReference>
<sequence length="324" mass="35179">MSGISGTSRRTRRGAALLAAPLDALRTAYTAFHPPGPERRRRPEQFGLRVQEVTIPAGRSGRTLAGWLCRGERKDRVVLLGHGLGLDKSRSLPYARCLHRAGHTVLLFDYRNHGDSFQDRGFAGFGRKFGQDTVTAARYVSTLPEYAGARLVLYGFSLSSFAMLRALQTLHPLVDAVVCDSGPACDPPAISPNLLREGLLPLPERTRGATAAAVAERSFELFNHLTIGGADWPPAPAAPGYATTPMLFIGGGADTVVPADEILKLARRYPHAQTLVLPDARHLRGLWADKERYLSTVLDFLDRACARTGNDPGAVADPTRTVHR</sequence>
<evidence type="ECO:0000313" key="1">
    <source>
        <dbReference type="EMBL" id="MEJ8660345.1"/>
    </source>
</evidence>
<comment type="caution">
    <text evidence="1">The sequence shown here is derived from an EMBL/GenBank/DDBJ whole genome shotgun (WGS) entry which is preliminary data.</text>
</comment>
<proteinExistence type="predicted"/>
<keyword evidence="2" id="KW-1185">Reference proteome</keyword>
<reference evidence="1" key="1">
    <citation type="submission" date="2024-03" db="EMBL/GenBank/DDBJ databases">
        <title>Novel Streptomyces species of biotechnological and ecological value are a feature of Machair soil.</title>
        <authorList>
            <person name="Prole J.R."/>
            <person name="Goodfellow M."/>
            <person name="Allenby N."/>
            <person name="Ward A.C."/>
        </authorList>
    </citation>
    <scope>NUCLEOTIDE SEQUENCE</scope>
    <source>
        <strain evidence="1">MS1.AVA.4</strain>
    </source>
</reference>
<gene>
    <name evidence="1" type="ORF">WKI58_28150</name>
</gene>